<comment type="caution">
    <text evidence="2">The sequence shown here is derived from an EMBL/GenBank/DDBJ whole genome shotgun (WGS) entry which is preliminary data.</text>
</comment>
<name>A0A9D4JED7_DREPO</name>
<evidence type="ECO:0000313" key="3">
    <source>
        <dbReference type="Proteomes" id="UP000828390"/>
    </source>
</evidence>
<evidence type="ECO:0000313" key="2">
    <source>
        <dbReference type="EMBL" id="KAH3805563.1"/>
    </source>
</evidence>
<dbReference type="AlphaFoldDB" id="A0A9D4JED7"/>
<accession>A0A9D4JED7</accession>
<feature type="compositionally biased region" description="Polar residues" evidence="1">
    <location>
        <begin position="72"/>
        <end position="82"/>
    </location>
</feature>
<dbReference type="EMBL" id="JAIWYP010000006">
    <property type="protein sequence ID" value="KAH3805563.1"/>
    <property type="molecule type" value="Genomic_DNA"/>
</dbReference>
<evidence type="ECO:0000256" key="1">
    <source>
        <dbReference type="SAM" id="MobiDB-lite"/>
    </source>
</evidence>
<keyword evidence="3" id="KW-1185">Reference proteome</keyword>
<organism evidence="2 3">
    <name type="scientific">Dreissena polymorpha</name>
    <name type="common">Zebra mussel</name>
    <name type="synonym">Mytilus polymorpha</name>
    <dbReference type="NCBI Taxonomy" id="45954"/>
    <lineage>
        <taxon>Eukaryota</taxon>
        <taxon>Metazoa</taxon>
        <taxon>Spiralia</taxon>
        <taxon>Lophotrochozoa</taxon>
        <taxon>Mollusca</taxon>
        <taxon>Bivalvia</taxon>
        <taxon>Autobranchia</taxon>
        <taxon>Heteroconchia</taxon>
        <taxon>Euheterodonta</taxon>
        <taxon>Imparidentia</taxon>
        <taxon>Neoheterodontei</taxon>
        <taxon>Myida</taxon>
        <taxon>Dreissenoidea</taxon>
        <taxon>Dreissenidae</taxon>
        <taxon>Dreissena</taxon>
    </lineage>
</organism>
<reference evidence="2" key="2">
    <citation type="submission" date="2020-11" db="EMBL/GenBank/DDBJ databases">
        <authorList>
            <person name="McCartney M.A."/>
            <person name="Auch B."/>
            <person name="Kono T."/>
            <person name="Mallez S."/>
            <person name="Becker A."/>
            <person name="Gohl D.M."/>
            <person name="Silverstein K.A.T."/>
            <person name="Koren S."/>
            <person name="Bechman K.B."/>
            <person name="Herman A."/>
            <person name="Abrahante J.E."/>
            <person name="Garbe J."/>
        </authorList>
    </citation>
    <scope>NUCLEOTIDE SEQUENCE</scope>
    <source>
        <strain evidence="2">Duluth1</strain>
        <tissue evidence="2">Whole animal</tissue>
    </source>
</reference>
<reference evidence="2" key="1">
    <citation type="journal article" date="2019" name="bioRxiv">
        <title>The Genome of the Zebra Mussel, Dreissena polymorpha: A Resource for Invasive Species Research.</title>
        <authorList>
            <person name="McCartney M.A."/>
            <person name="Auch B."/>
            <person name="Kono T."/>
            <person name="Mallez S."/>
            <person name="Zhang Y."/>
            <person name="Obille A."/>
            <person name="Becker A."/>
            <person name="Abrahante J.E."/>
            <person name="Garbe J."/>
            <person name="Badalamenti J.P."/>
            <person name="Herman A."/>
            <person name="Mangelson H."/>
            <person name="Liachko I."/>
            <person name="Sullivan S."/>
            <person name="Sone E.D."/>
            <person name="Koren S."/>
            <person name="Silverstein K.A.T."/>
            <person name="Beckman K.B."/>
            <person name="Gohl D.M."/>
        </authorList>
    </citation>
    <scope>NUCLEOTIDE SEQUENCE</scope>
    <source>
        <strain evidence="2">Duluth1</strain>
        <tissue evidence="2">Whole animal</tissue>
    </source>
</reference>
<dbReference type="Proteomes" id="UP000828390">
    <property type="component" value="Unassembled WGS sequence"/>
</dbReference>
<feature type="compositionally biased region" description="Polar residues" evidence="1">
    <location>
        <begin position="52"/>
        <end position="62"/>
    </location>
</feature>
<protein>
    <submittedName>
        <fullName evidence="2">Uncharacterized protein</fullName>
    </submittedName>
</protein>
<feature type="region of interest" description="Disordered" evidence="1">
    <location>
        <begin position="52"/>
        <end position="97"/>
    </location>
</feature>
<proteinExistence type="predicted"/>
<gene>
    <name evidence="2" type="ORF">DPMN_133867</name>
</gene>
<sequence length="97" mass="10438">MLVHALKVKTVNFTRSFVYDRYTPKSGASGSGGAFSRTGTIGLWSLRKHSNRTSCPDAQQTALPPGYDRQSGIHTQQTSQSHCDPPNPAATSRCGTV</sequence>